<dbReference type="AlphaFoldDB" id="A0AB33L6Y1"/>
<evidence type="ECO:0008006" key="2">
    <source>
        <dbReference type="Google" id="ProtNLM"/>
    </source>
</evidence>
<evidence type="ECO:0000313" key="1">
    <source>
        <dbReference type="EMBL" id="BFP69480.1"/>
    </source>
</evidence>
<proteinExistence type="predicted"/>
<dbReference type="SUPFAM" id="SSF52058">
    <property type="entry name" value="L domain-like"/>
    <property type="match status" value="1"/>
</dbReference>
<dbReference type="InterPro" id="IPR032675">
    <property type="entry name" value="LRR_dom_sf"/>
</dbReference>
<reference evidence="1" key="1">
    <citation type="submission" date="2024-08" db="EMBL/GenBank/DDBJ databases">
        <title>Whole genome sequence of Tenacibaculum sp. strain pbs-1 associated with black-spot shell disease in Akoya pearl oysters.</title>
        <authorList>
            <person name="Sakatoku A."/>
            <person name="Suzuki T."/>
            <person name="Hatano K."/>
            <person name="Seki M."/>
            <person name="Tanaka D."/>
            <person name="Nakamura S."/>
            <person name="Suzuki N."/>
            <person name="Isshiki T."/>
        </authorList>
    </citation>
    <scope>NUCLEOTIDE SEQUENCE</scope>
    <source>
        <strain evidence="1">Pbs-1</strain>
    </source>
</reference>
<gene>
    <name evidence="1" type="ORF">Pbs1_28230</name>
</gene>
<protein>
    <recommendedName>
        <fullName evidence="2">Leucine-rich repeat domain-containing protein</fullName>
    </recommendedName>
</protein>
<accession>A0AB33L6Y1</accession>
<sequence length="331" mass="39069">MKETNEKEKWGNFNGNINIYSDLEPLDIPKLIKEKNIHSLQFFQFTNPEKRTWNILNEFYKTYPEIGLRIAWYDKMNFDFYSQLPNLRNFDVSSYNTSNYTPLLQNKNLTDLGIGETKSVAVDLSFIKEFQNLTSLRIDGMKKGLENVSKLSKLEHLTFRGVKMNNLDAINNLNNLKQLRLLYGSYKNIDSIANIKSIKTLEISRTRQIPNYDFLKYMESLNSLYFEGMSKMESLPNLSRLKNLKRIQIDNNSRLTDITNLNQLQNLEVFLLSFPENFKAAYRKELLKQATDFLLNSKTVKYTNLFFWLENDLKDRLKEKGIKKWDYGMDI</sequence>
<dbReference type="Gene3D" id="3.80.10.10">
    <property type="entry name" value="Ribonuclease Inhibitor"/>
    <property type="match status" value="1"/>
</dbReference>
<organism evidence="1">
    <name type="scientific">Tenacibaculum sp. Pbs-1</name>
    <dbReference type="NCBI Taxonomy" id="3238748"/>
    <lineage>
        <taxon>Bacteria</taxon>
        <taxon>Pseudomonadati</taxon>
        <taxon>Bacteroidota</taxon>
        <taxon>Flavobacteriia</taxon>
        <taxon>Flavobacteriales</taxon>
        <taxon>Flavobacteriaceae</taxon>
        <taxon>Tenacibaculum</taxon>
    </lineage>
</organism>
<name>A0AB33L6Y1_9FLAO</name>
<dbReference type="EMBL" id="AP035888">
    <property type="protein sequence ID" value="BFP69480.1"/>
    <property type="molecule type" value="Genomic_DNA"/>
</dbReference>